<dbReference type="Pfam" id="PF02852">
    <property type="entry name" value="Pyr_redox_dim"/>
    <property type="match status" value="1"/>
</dbReference>
<evidence type="ECO:0000256" key="3">
    <source>
        <dbReference type="ARBA" id="ARBA00022630"/>
    </source>
</evidence>
<evidence type="ECO:0000256" key="4">
    <source>
        <dbReference type="ARBA" id="ARBA00022827"/>
    </source>
</evidence>
<evidence type="ECO:0000256" key="1">
    <source>
        <dbReference type="ARBA" id="ARBA00001974"/>
    </source>
</evidence>
<keyword evidence="8" id="KW-1185">Reference proteome</keyword>
<dbReference type="SUPFAM" id="SSF51905">
    <property type="entry name" value="FAD/NAD(P)-binding domain"/>
    <property type="match status" value="1"/>
</dbReference>
<accession>A0ABW4CNG4</accession>
<dbReference type="InterPro" id="IPR001100">
    <property type="entry name" value="Pyr_nuc-diS_OxRdtase"/>
</dbReference>
<dbReference type="PANTHER" id="PTHR43014:SF5">
    <property type="entry name" value="GLUTATHIONE REDUCTASE (NADPH)"/>
    <property type="match status" value="1"/>
</dbReference>
<dbReference type="SUPFAM" id="SSF55424">
    <property type="entry name" value="FAD/NAD-linked reductases, dimerisation (C-terminal) domain"/>
    <property type="match status" value="1"/>
</dbReference>
<dbReference type="InterPro" id="IPR023753">
    <property type="entry name" value="FAD/NAD-binding_dom"/>
</dbReference>
<feature type="domain" description="FAD/NAD(P)-binding" evidence="6">
    <location>
        <begin position="4"/>
        <end position="312"/>
    </location>
</feature>
<dbReference type="EMBL" id="JBHTOG010000012">
    <property type="protein sequence ID" value="MFD1431634.1"/>
    <property type="molecule type" value="Genomic_DNA"/>
</dbReference>
<name>A0ABW4CNG4_9LACO</name>
<comment type="caution">
    <text evidence="7">The sequence shown here is derived from an EMBL/GenBank/DDBJ whole genome shotgun (WGS) entry which is preliminary data.</text>
</comment>
<evidence type="ECO:0000313" key="7">
    <source>
        <dbReference type="EMBL" id="MFD1431634.1"/>
    </source>
</evidence>
<dbReference type="PRINTS" id="PR00368">
    <property type="entry name" value="FADPNR"/>
</dbReference>
<keyword evidence="4" id="KW-0274">FAD</keyword>
<dbReference type="PIRSF" id="PIRSF000350">
    <property type="entry name" value="Mercury_reductase_MerA"/>
    <property type="match status" value="1"/>
</dbReference>
<dbReference type="PRINTS" id="PR00411">
    <property type="entry name" value="PNDRDTASEI"/>
</dbReference>
<keyword evidence="7" id="KW-0560">Oxidoreductase</keyword>
<gene>
    <name evidence="7" type="ORF">ACFQ47_02895</name>
</gene>
<dbReference type="Gene3D" id="3.30.390.30">
    <property type="match status" value="1"/>
</dbReference>
<dbReference type="GO" id="GO:0016491">
    <property type="term" value="F:oxidoreductase activity"/>
    <property type="evidence" value="ECO:0007669"/>
    <property type="project" value="UniProtKB-KW"/>
</dbReference>
<feature type="domain" description="Pyridine nucleotide-disulphide oxidoreductase dimerisation" evidence="5">
    <location>
        <begin position="332"/>
        <end position="433"/>
    </location>
</feature>
<dbReference type="Proteomes" id="UP001597192">
    <property type="component" value="Unassembled WGS sequence"/>
</dbReference>
<dbReference type="InterPro" id="IPR004099">
    <property type="entry name" value="Pyr_nucl-diS_OxRdtase_dimer"/>
</dbReference>
<dbReference type="PANTHER" id="PTHR43014">
    <property type="entry name" value="MERCURIC REDUCTASE"/>
    <property type="match status" value="1"/>
</dbReference>
<evidence type="ECO:0000259" key="5">
    <source>
        <dbReference type="Pfam" id="PF02852"/>
    </source>
</evidence>
<keyword evidence="3" id="KW-0285">Flavoprotein</keyword>
<dbReference type="Gene3D" id="3.50.50.60">
    <property type="entry name" value="FAD/NAD(P)-binding domain"/>
    <property type="match status" value="2"/>
</dbReference>
<evidence type="ECO:0000313" key="8">
    <source>
        <dbReference type="Proteomes" id="UP001597192"/>
    </source>
</evidence>
<proteinExistence type="inferred from homology"/>
<evidence type="ECO:0000256" key="2">
    <source>
        <dbReference type="ARBA" id="ARBA00007532"/>
    </source>
</evidence>
<organism evidence="7 8">
    <name type="scientific">Lacticaseibacillus yichunensis</name>
    <dbReference type="NCBI Taxonomy" id="2486015"/>
    <lineage>
        <taxon>Bacteria</taxon>
        <taxon>Bacillati</taxon>
        <taxon>Bacillota</taxon>
        <taxon>Bacilli</taxon>
        <taxon>Lactobacillales</taxon>
        <taxon>Lactobacillaceae</taxon>
        <taxon>Lacticaseibacillus</taxon>
    </lineage>
</organism>
<sequence>MKQYDVIVIGAGPGGLAAAYQLADSKKVLVVERDLWGGTCPNVGCDPKKMLYSAVQAKDQAGRMTRAGLEGIPDINWPNLMAFKRGYTDTVPSGTLAGLKSAGIDAVHGAARFLDPRTVAVAGETYRATNFVIATGQAPALPKIPGASLLKTSSDFLNLDQLPMTLAFIGAGYVALELANIAAAAGATVHLINHSARALRSFPEDAVAQLLAAMKDRRIIFHDNVALTGVISSPRGVILQAADFSLEVQAAFSAVGRVPAVALGLGDAGIQVGARGIHVDDHLRTTNPHIFALGDVIAKTQPKLTPVASFEGRYVGATILADRGPIAYPAQPVVVYGTTELAQVGISLTDAEAAPDRYTINTQDVSRWYTYNRLKDDSATVTVITDKASGEIAGAIVVSTIAEELINYLTLLMDTHVPGKVAAKLIYAYPTPASYLQYLV</sequence>
<reference evidence="8" key="1">
    <citation type="journal article" date="2019" name="Int. J. Syst. Evol. Microbiol.">
        <title>The Global Catalogue of Microorganisms (GCM) 10K type strain sequencing project: providing services to taxonomists for standard genome sequencing and annotation.</title>
        <authorList>
            <consortium name="The Broad Institute Genomics Platform"/>
            <consortium name="The Broad Institute Genome Sequencing Center for Infectious Disease"/>
            <person name="Wu L."/>
            <person name="Ma J."/>
        </authorList>
    </citation>
    <scope>NUCLEOTIDE SEQUENCE [LARGE SCALE GENOMIC DNA]</scope>
    <source>
        <strain evidence="8">CCM 8947</strain>
    </source>
</reference>
<comment type="similarity">
    <text evidence="2">Belongs to the class-I pyridine nucleotide-disulfide oxidoreductase family.</text>
</comment>
<dbReference type="EC" id="1.-.-.-" evidence="7"/>
<dbReference type="InterPro" id="IPR016156">
    <property type="entry name" value="FAD/NAD-linked_Rdtase_dimer_sf"/>
</dbReference>
<evidence type="ECO:0000259" key="6">
    <source>
        <dbReference type="Pfam" id="PF07992"/>
    </source>
</evidence>
<dbReference type="Pfam" id="PF07992">
    <property type="entry name" value="Pyr_redox_2"/>
    <property type="match status" value="1"/>
</dbReference>
<protein>
    <submittedName>
        <fullName evidence="7">Dihydrolipoyl dehydrogenase family protein</fullName>
        <ecNumber evidence="7">1.-.-.-</ecNumber>
    </submittedName>
</protein>
<dbReference type="RefSeq" id="WP_125696827.1">
    <property type="nucleotide sequence ID" value="NZ_JBHTOG010000012.1"/>
</dbReference>
<dbReference type="InterPro" id="IPR036188">
    <property type="entry name" value="FAD/NAD-bd_sf"/>
</dbReference>
<comment type="cofactor">
    <cofactor evidence="1">
        <name>FAD</name>
        <dbReference type="ChEBI" id="CHEBI:57692"/>
    </cofactor>
</comment>